<dbReference type="InterPro" id="IPR001387">
    <property type="entry name" value="Cro/C1-type_HTH"/>
</dbReference>
<organism evidence="2">
    <name type="scientific">uncultured Caudovirales phage</name>
    <dbReference type="NCBI Taxonomy" id="2100421"/>
    <lineage>
        <taxon>Viruses</taxon>
        <taxon>Duplodnaviria</taxon>
        <taxon>Heunggongvirae</taxon>
        <taxon>Uroviricota</taxon>
        <taxon>Caudoviricetes</taxon>
        <taxon>Peduoviridae</taxon>
        <taxon>Maltschvirus</taxon>
        <taxon>Maltschvirus maltsch</taxon>
    </lineage>
</organism>
<proteinExistence type="predicted"/>
<protein>
    <submittedName>
        <fullName evidence="2">HTH_XRE domain containing protein</fullName>
    </submittedName>
</protein>
<dbReference type="GO" id="GO:0003677">
    <property type="term" value="F:DNA binding"/>
    <property type="evidence" value="ECO:0007669"/>
    <property type="project" value="InterPro"/>
</dbReference>
<name>A0A6J5SIY6_9CAUD</name>
<dbReference type="EMBL" id="LR797414">
    <property type="protein sequence ID" value="CAB4214352.1"/>
    <property type="molecule type" value="Genomic_DNA"/>
</dbReference>
<dbReference type="Gene3D" id="1.10.260.40">
    <property type="entry name" value="lambda repressor-like DNA-binding domains"/>
    <property type="match status" value="1"/>
</dbReference>
<dbReference type="PROSITE" id="PS50943">
    <property type="entry name" value="HTH_CROC1"/>
    <property type="match status" value="1"/>
</dbReference>
<evidence type="ECO:0000313" key="2">
    <source>
        <dbReference type="EMBL" id="CAB4214352.1"/>
    </source>
</evidence>
<dbReference type="SUPFAM" id="SSF47413">
    <property type="entry name" value="lambda repressor-like DNA-binding domains"/>
    <property type="match status" value="1"/>
</dbReference>
<dbReference type="CDD" id="cd00093">
    <property type="entry name" value="HTH_XRE"/>
    <property type="match status" value="1"/>
</dbReference>
<dbReference type="SMART" id="SM00530">
    <property type="entry name" value="HTH_XRE"/>
    <property type="match status" value="1"/>
</dbReference>
<evidence type="ECO:0000259" key="1">
    <source>
        <dbReference type="PROSITE" id="PS50943"/>
    </source>
</evidence>
<reference evidence="2" key="1">
    <citation type="submission" date="2020-05" db="EMBL/GenBank/DDBJ databases">
        <authorList>
            <person name="Chiriac C."/>
            <person name="Salcher M."/>
            <person name="Ghai R."/>
            <person name="Kavagutti S V."/>
        </authorList>
    </citation>
    <scope>NUCLEOTIDE SEQUENCE</scope>
</reference>
<dbReference type="InterPro" id="IPR010982">
    <property type="entry name" value="Lambda_DNA-bd_dom_sf"/>
</dbReference>
<accession>A0A6J5SIY6</accession>
<feature type="domain" description="HTH cro/C1-type" evidence="1">
    <location>
        <begin position="4"/>
        <end position="59"/>
    </location>
</feature>
<dbReference type="Pfam" id="PF01381">
    <property type="entry name" value="HTH_3"/>
    <property type="match status" value="1"/>
</dbReference>
<gene>
    <name evidence="2" type="ORF">UFOVP1454_36</name>
</gene>
<sequence length="109" mass="12744">MKELIQIRKSENLKLRDISLKSGIELSYLSKLFSNKIKDPRIDMLEKVAKAMDCKITLSATKINTLMAQTTIKQPTPISKEEQELSDEDFELRCKMLKEKVREKQEGWR</sequence>